<evidence type="ECO:0000313" key="3">
    <source>
        <dbReference type="Proteomes" id="UP000568877"/>
    </source>
</evidence>
<evidence type="ECO:0000313" key="4">
    <source>
        <dbReference type="Proteomes" id="UP000591948"/>
    </source>
</evidence>
<dbReference type="Proteomes" id="UP000591948">
    <property type="component" value="Unassembled WGS sequence"/>
</dbReference>
<accession>A0A6V8PHP3</accession>
<proteinExistence type="predicted"/>
<keyword evidence="4" id="KW-1185">Reference proteome</keyword>
<sequence length="61" mass="7074">MGELVLRYDREISIKPLVDKAIRREIGLLEVACNALLLSHLFPMDLQNLICYPAKEHFHIN</sequence>
<dbReference type="EMBL" id="BLSA01000042">
    <property type="protein sequence ID" value="GFP32195.1"/>
    <property type="molecule type" value="Genomic_DNA"/>
</dbReference>
<dbReference type="Proteomes" id="UP000568877">
    <property type="component" value="Unassembled WGS sequence"/>
</dbReference>
<gene>
    <name evidence="1" type="ORF">HKBW3S33_01330</name>
    <name evidence="2" type="ORF">HKBW3S42_00500</name>
</gene>
<dbReference type="RefSeq" id="WP_176233536.1">
    <property type="nucleotide sequence ID" value="NZ_BLRY01000084.1"/>
</dbReference>
<dbReference type="EMBL" id="BLRY01000084">
    <property type="protein sequence ID" value="GFP27919.1"/>
    <property type="molecule type" value="Genomic_DNA"/>
</dbReference>
<protein>
    <submittedName>
        <fullName evidence="2">Uncharacterized protein</fullName>
    </submittedName>
</protein>
<organism evidence="2 3">
    <name type="scientific">Candidatus Hakubella thermalkaliphila</name>
    <dbReference type="NCBI Taxonomy" id="2754717"/>
    <lineage>
        <taxon>Bacteria</taxon>
        <taxon>Bacillati</taxon>
        <taxon>Actinomycetota</taxon>
        <taxon>Actinomycetota incertae sedis</taxon>
        <taxon>Candidatus Hakubellales</taxon>
        <taxon>Candidatus Hakubellaceae</taxon>
        <taxon>Candidatus Hakubella</taxon>
    </lineage>
</organism>
<name>A0A6V8PHP3_9ACTN</name>
<dbReference type="AlphaFoldDB" id="A0A6V8PHP3"/>
<evidence type="ECO:0000313" key="1">
    <source>
        <dbReference type="EMBL" id="GFP27919.1"/>
    </source>
</evidence>
<reference evidence="3 4" key="1">
    <citation type="journal article" date="2020" name="Front. Microbiol.">
        <title>Single-cell genomics of novel Actinobacteria with the Wood-Ljungdahl pathway discovered in a serpentinizing system.</title>
        <authorList>
            <person name="Merino N."/>
            <person name="Kawai M."/>
            <person name="Boyd E.S."/>
            <person name="Colman D.R."/>
            <person name="McGlynn S.E."/>
            <person name="Nealson K.H."/>
            <person name="Kurokawa K."/>
            <person name="Hongoh Y."/>
        </authorList>
    </citation>
    <scope>NUCLEOTIDE SEQUENCE [LARGE SCALE GENOMIC DNA]</scope>
    <source>
        <strain evidence="1 4">S33</strain>
        <strain evidence="2 3">S42</strain>
    </source>
</reference>
<comment type="caution">
    <text evidence="2">The sequence shown here is derived from an EMBL/GenBank/DDBJ whole genome shotgun (WGS) entry which is preliminary data.</text>
</comment>
<evidence type="ECO:0000313" key="2">
    <source>
        <dbReference type="EMBL" id="GFP32195.1"/>
    </source>
</evidence>